<protein>
    <recommendedName>
        <fullName evidence="8">Major facilitator superfamily (MFS) profile domain-containing protein</fullName>
    </recommendedName>
</protein>
<feature type="transmembrane region" description="Helical" evidence="5">
    <location>
        <begin position="189"/>
        <end position="211"/>
    </location>
</feature>
<proteinExistence type="predicted"/>
<evidence type="ECO:0000256" key="3">
    <source>
        <dbReference type="ARBA" id="ARBA00022475"/>
    </source>
</evidence>
<keyword evidence="2" id="KW-0813">Transport</keyword>
<reference evidence="6 7" key="1">
    <citation type="submission" date="2020-04" db="EMBL/GenBank/DDBJ databases">
        <authorList>
            <person name="De Canck E."/>
        </authorList>
    </citation>
    <scope>NUCLEOTIDE SEQUENCE [LARGE SCALE GENOMIC DNA]</scope>
    <source>
        <strain evidence="6 7">LMG 29739</strain>
    </source>
</reference>
<comment type="subcellular location">
    <subcellularLocation>
        <location evidence="1">Cell membrane</location>
        <topology evidence="1">Multi-pass membrane protein</topology>
    </subcellularLocation>
</comment>
<gene>
    <name evidence="6" type="ORF">LMG29739_01267</name>
</gene>
<dbReference type="PANTHER" id="PTHR43045:SF2">
    <property type="entry name" value="INNER MEMBRANE METABOLITE TRANSPORT PROTEIN YHJE"/>
    <property type="match status" value="1"/>
</dbReference>
<evidence type="ECO:0000313" key="7">
    <source>
        <dbReference type="Proteomes" id="UP000494329"/>
    </source>
</evidence>
<keyword evidence="5" id="KW-0472">Membrane</keyword>
<sequence>MKITETPEFSWLNANGGRLALPLGKLLRRYGRNLPLGSLAMVASYACFSIASVFVLDYGTQVSSIPRVQFPGPLCISIFAAAATTVISAALADRFGSWRIVLVGSTPCMLAGFALAPLLGSGSPMRALLCLSMCFGMMGIVLGPMGAVLSGLFPIEVRYSGASVSYNLGDIPGASFTPYAARLLLAHGGLSWVGAFVTLAGAVTFIAMFIASDTPIASRIGARASLNLRYAADRQDAVGTFGSMATVGRTREIGFFGDGHEVTKLSQFHEISSVNALRSQGKRPAQRADTRRSRRHTMRAHARCRAMANTAPPFPVDALRQMRLRNTLNSCEHEAQ</sequence>
<dbReference type="PANTHER" id="PTHR43045">
    <property type="entry name" value="SHIKIMATE TRANSPORTER"/>
    <property type="match status" value="1"/>
</dbReference>
<keyword evidence="5" id="KW-0812">Transmembrane</keyword>
<keyword evidence="3" id="KW-1003">Cell membrane</keyword>
<evidence type="ECO:0000256" key="5">
    <source>
        <dbReference type="SAM" id="Phobius"/>
    </source>
</evidence>
<dbReference type="InterPro" id="IPR036259">
    <property type="entry name" value="MFS_trans_sf"/>
</dbReference>
<evidence type="ECO:0000256" key="1">
    <source>
        <dbReference type="ARBA" id="ARBA00004651"/>
    </source>
</evidence>
<dbReference type="SUPFAM" id="SSF103473">
    <property type="entry name" value="MFS general substrate transporter"/>
    <property type="match status" value="1"/>
</dbReference>
<dbReference type="GO" id="GO:0005886">
    <property type="term" value="C:plasma membrane"/>
    <property type="evidence" value="ECO:0007669"/>
    <property type="project" value="UniProtKB-SubCell"/>
</dbReference>
<name>A0A6J5DEM9_9BURK</name>
<feature type="transmembrane region" description="Helical" evidence="5">
    <location>
        <begin position="127"/>
        <end position="153"/>
    </location>
</feature>
<feature type="transmembrane region" description="Helical" evidence="5">
    <location>
        <begin position="98"/>
        <end position="120"/>
    </location>
</feature>
<keyword evidence="7" id="KW-1185">Reference proteome</keyword>
<keyword evidence="5" id="KW-1133">Transmembrane helix</keyword>
<feature type="region of interest" description="Disordered" evidence="4">
    <location>
        <begin position="277"/>
        <end position="297"/>
    </location>
</feature>
<dbReference type="AlphaFoldDB" id="A0A6J5DEM9"/>
<evidence type="ECO:0000256" key="4">
    <source>
        <dbReference type="SAM" id="MobiDB-lite"/>
    </source>
</evidence>
<organism evidence="6 7">
    <name type="scientific">Paraburkholderia solisilvae</name>
    <dbReference type="NCBI Taxonomy" id="624376"/>
    <lineage>
        <taxon>Bacteria</taxon>
        <taxon>Pseudomonadati</taxon>
        <taxon>Pseudomonadota</taxon>
        <taxon>Betaproteobacteria</taxon>
        <taxon>Burkholderiales</taxon>
        <taxon>Burkholderiaceae</taxon>
        <taxon>Paraburkholderia</taxon>
    </lineage>
</organism>
<evidence type="ECO:0008006" key="8">
    <source>
        <dbReference type="Google" id="ProtNLM"/>
    </source>
</evidence>
<evidence type="ECO:0000256" key="2">
    <source>
        <dbReference type="ARBA" id="ARBA00022448"/>
    </source>
</evidence>
<dbReference type="Gene3D" id="1.20.1250.20">
    <property type="entry name" value="MFS general substrate transporter like domains"/>
    <property type="match status" value="1"/>
</dbReference>
<accession>A0A6J5DEM9</accession>
<feature type="transmembrane region" description="Helical" evidence="5">
    <location>
        <begin position="70"/>
        <end position="92"/>
    </location>
</feature>
<dbReference type="EMBL" id="CADIKF010000006">
    <property type="protein sequence ID" value="CAB3751256.1"/>
    <property type="molecule type" value="Genomic_DNA"/>
</dbReference>
<evidence type="ECO:0000313" key="6">
    <source>
        <dbReference type="EMBL" id="CAB3751256.1"/>
    </source>
</evidence>
<dbReference type="Proteomes" id="UP000494329">
    <property type="component" value="Unassembled WGS sequence"/>
</dbReference>
<feature type="transmembrane region" description="Helical" evidence="5">
    <location>
        <begin position="36"/>
        <end position="58"/>
    </location>
</feature>